<name>A0AA35T6Y8_GEOBA</name>
<feature type="domain" description="EGF-like" evidence="8">
    <location>
        <begin position="528"/>
        <end position="566"/>
    </location>
</feature>
<evidence type="ECO:0000259" key="8">
    <source>
        <dbReference type="PROSITE" id="PS50026"/>
    </source>
</evidence>
<comment type="caution">
    <text evidence="5">Lacks conserved residue(s) required for the propagation of feature annotation.</text>
</comment>
<dbReference type="PANTHER" id="PTHR24050:SF28">
    <property type="entry name" value="UROMODULIN-LIKE"/>
    <property type="match status" value="1"/>
</dbReference>
<dbReference type="InterPro" id="IPR018097">
    <property type="entry name" value="EGF_Ca-bd_CS"/>
</dbReference>
<dbReference type="CDD" id="cd00033">
    <property type="entry name" value="CCP"/>
    <property type="match status" value="2"/>
</dbReference>
<dbReference type="PANTHER" id="PTHR24050">
    <property type="entry name" value="PA14 DOMAIN-CONTAINING PROTEIN"/>
    <property type="match status" value="1"/>
</dbReference>
<feature type="domain" description="EGF-like" evidence="8">
    <location>
        <begin position="195"/>
        <end position="233"/>
    </location>
</feature>
<dbReference type="InterPro" id="IPR000436">
    <property type="entry name" value="Sushi_SCR_CCP_dom"/>
</dbReference>
<evidence type="ECO:0000313" key="11">
    <source>
        <dbReference type="EMBL" id="CAI8042419.1"/>
    </source>
</evidence>
<dbReference type="PROSITE" id="PS01186">
    <property type="entry name" value="EGF_2"/>
    <property type="match status" value="4"/>
</dbReference>
<dbReference type="EMBL" id="CASHTH010003266">
    <property type="protein sequence ID" value="CAI8042419.1"/>
    <property type="molecule type" value="Genomic_DNA"/>
</dbReference>
<dbReference type="PROSITE" id="PS50026">
    <property type="entry name" value="EGF_3"/>
    <property type="match status" value="5"/>
</dbReference>
<feature type="disulfide bond" evidence="5">
    <location>
        <begin position="199"/>
        <end position="209"/>
    </location>
</feature>
<evidence type="ECO:0000313" key="12">
    <source>
        <dbReference type="Proteomes" id="UP001174909"/>
    </source>
</evidence>
<dbReference type="SUPFAM" id="SSF57535">
    <property type="entry name" value="Complement control module/SCR domain"/>
    <property type="match status" value="2"/>
</dbReference>
<dbReference type="Pfam" id="PF07645">
    <property type="entry name" value="EGF_CA"/>
    <property type="match status" value="6"/>
</dbReference>
<dbReference type="SUPFAM" id="SSF57184">
    <property type="entry name" value="Growth factor receptor domain"/>
    <property type="match status" value="2"/>
</dbReference>
<keyword evidence="1 5" id="KW-0245">EGF-like domain</keyword>
<dbReference type="InterPro" id="IPR000152">
    <property type="entry name" value="EGF-type_Asp/Asn_hydroxyl_site"/>
</dbReference>
<dbReference type="InterPro" id="IPR052235">
    <property type="entry name" value="Nephronectin_domain"/>
</dbReference>
<evidence type="ECO:0000256" key="4">
    <source>
        <dbReference type="ARBA" id="ARBA00023157"/>
    </source>
</evidence>
<feature type="domain" description="EMI" evidence="10">
    <location>
        <begin position="47"/>
        <end position="121"/>
    </location>
</feature>
<evidence type="ECO:0000256" key="5">
    <source>
        <dbReference type="PROSITE-ProRule" id="PRU00076"/>
    </source>
</evidence>
<keyword evidence="2" id="KW-0732">Signal</keyword>
<feature type="domain" description="Sushi" evidence="9">
    <location>
        <begin position="407"/>
        <end position="465"/>
    </location>
</feature>
<dbReference type="PROSITE" id="PS01187">
    <property type="entry name" value="EGF_CA"/>
    <property type="match status" value="1"/>
</dbReference>
<dbReference type="PROSITE" id="PS00022">
    <property type="entry name" value="EGF_1"/>
    <property type="match status" value="1"/>
</dbReference>
<evidence type="ECO:0000256" key="7">
    <source>
        <dbReference type="SAM" id="Coils"/>
    </source>
</evidence>
<keyword evidence="6" id="KW-0768">Sushi</keyword>
<dbReference type="InterPro" id="IPR049883">
    <property type="entry name" value="NOTCH1_EGF-like"/>
</dbReference>
<dbReference type="InterPro" id="IPR001881">
    <property type="entry name" value="EGF-like_Ca-bd_dom"/>
</dbReference>
<dbReference type="SMART" id="SM00181">
    <property type="entry name" value="EGF"/>
    <property type="match status" value="9"/>
</dbReference>
<dbReference type="InterPro" id="IPR000742">
    <property type="entry name" value="EGF"/>
</dbReference>
<accession>A0AA35T6Y8</accession>
<dbReference type="SMART" id="SM00179">
    <property type="entry name" value="EGF_CA"/>
    <property type="match status" value="6"/>
</dbReference>
<dbReference type="PROSITE" id="PS50923">
    <property type="entry name" value="SUSHI"/>
    <property type="match status" value="1"/>
</dbReference>
<dbReference type="Gene3D" id="2.10.25.10">
    <property type="entry name" value="Laminin"/>
    <property type="match status" value="7"/>
</dbReference>
<evidence type="ECO:0000259" key="9">
    <source>
        <dbReference type="PROSITE" id="PS50923"/>
    </source>
</evidence>
<feature type="disulfide bond" evidence="6">
    <location>
        <begin position="436"/>
        <end position="463"/>
    </location>
</feature>
<gene>
    <name evidence="11" type="ORF">GBAR_LOCUS23561</name>
</gene>
<evidence type="ECO:0000256" key="2">
    <source>
        <dbReference type="ARBA" id="ARBA00022729"/>
    </source>
</evidence>
<feature type="domain" description="EGF-like" evidence="8">
    <location>
        <begin position="324"/>
        <end position="360"/>
    </location>
</feature>
<keyword evidence="4 5" id="KW-1015">Disulfide bond</keyword>
<dbReference type="Gene3D" id="2.10.70.10">
    <property type="entry name" value="Complement Module, domain 1"/>
    <property type="match status" value="2"/>
</dbReference>
<dbReference type="PROSITE" id="PS00010">
    <property type="entry name" value="ASX_HYDROXYL"/>
    <property type="match status" value="5"/>
</dbReference>
<dbReference type="SMART" id="SM00032">
    <property type="entry name" value="CCP"/>
    <property type="match status" value="2"/>
</dbReference>
<keyword evidence="12" id="KW-1185">Reference proteome</keyword>
<dbReference type="Proteomes" id="UP001174909">
    <property type="component" value="Unassembled WGS sequence"/>
</dbReference>
<dbReference type="PROSITE" id="PS51041">
    <property type="entry name" value="EMI"/>
    <property type="match status" value="1"/>
</dbReference>
<protein>
    <submittedName>
        <fullName evidence="11">Fibrillin-2</fullName>
    </submittedName>
</protein>
<sequence length="1507" mass="165308">MREYPIAIDIRLVSGGEVAAQLSVRMDVVKVILLVFGVLVIAAAQQTPGVCSRIGSGIVTVSYSTASQYSTGYRCGAFGWSRCTRYGLYYHTLYGHQTVYHTVQECCYGYHDPGGGINCVLYCDPPCENGVCNFGTESCDCSPGYTGGACQDDIDECDNKNGGCDQICTNSVGSYSCSCRSGFRIPPSDPSACSDIDECEGDHGCSQICTNTPGFYFCNCQRGFQLVGTTECEDVDECTLLPNGFCNQVCVNTDGSYHCDCRDGYRLHGTSLCHDIDECAEMSDNCNRVGPTPAECINTEGGYECSCSQYTGYRVSADGITCEDVDECAEGSHVCSMLCVNTPGSYHCSCPEGYELDEDEVTCHDIDECERMISGCQHSCTNTVGSFVCTCDRGYLLSPDALSCEALSCDPTLEAPPNGTIDCDRQTVGGACNFTCDEGFTLRVGERRTCLPSLMWRERPAICDPPTCPELEPPLNGFVVFPCTREEGHSCDAVCAHGYRAIGSTVRTCIRDSTTDTLAWSDGPQCVVSDPCSPDPCANGGTCMRGSGDPFTCACNGTGYGGPTCEIAVIRFSPLQTNADGSSIILELSTEATLRRSSEIIIVTLRDSGGTRTAVLRLRRDTRNVRQTVPSTVGIMIVTLPKNKNEFLYEPRERRVFISSGTGNEETYFKQLSLPRGQLKPSCCAADDHVTISCPGATTMTISLVSPCQWSTNKARFTRTIGSVFAQSSDLILPTSISGLRYRNSPYQNSVRNSVGACEPCDTCANDDDDKCYCYAHTPQNTLEFLQTRALGFTYVNEIQMLLPSWLEMSVDLENIVDSSPITDLDMFAPITQANEEVSSIEGCEQLSTLMSGIFSVLRHDKTISAVIDGERYNYTERLNSGDSDTTMCFAVDMCQGLDSPVHMQISQPISDILASQFLRHFTSRQWTFVFNNVSVFKNAMPRPATRQFWNGVESIKTPDVLADVSMDIDAGLVFSDTGLAMRLEFSGTVDTNYEDKVGYLEGGVTLAVDSTIDAGEQNFQLTRSNTNAYFHISEVGDPCRAQDTDLYGVSFMASYEPQPGEQFFTRLLRFTETTQKCDFEAFIPINSDYRALGLSLHTECPLLAVDELIFPKMTHTITFIGSRAPDCLVRSFIGVSSPGLVVESELISNRLPLGNILELKASPNGPDLTTVFDRNTANGPSSRLHMVQVALFGEIFLTEANIQNNQLEISANSPVFGYPAQYTITAPSNMTDWNDLEYTLQGSLLSGFITSLSAEIVSKLRTLAQSGDARRNVAQMSLDQSMERFETIEAKLMEAEENVTRAEQERMAADAMVLTAQDRVTELETQFNSSQDELRDLMEMLDGLCQEETCEDVCMAGKVCRDCTRPNFITKTGDCPFKVQVARMVRVPPYVVVVPGSWTWVPACRFSSYLTCAGGLLCQIENRGYCSGVCTRVPRFKEHIEWRTVYDEIVENKPCTVKKFTGFVPGTCCEDMDCAVFAPSPTCITDNAMCRSRRQNAIDERENLSD</sequence>
<reference evidence="11" key="1">
    <citation type="submission" date="2023-03" db="EMBL/GenBank/DDBJ databases">
        <authorList>
            <person name="Steffen K."/>
            <person name="Cardenas P."/>
        </authorList>
    </citation>
    <scope>NUCLEOTIDE SEQUENCE</scope>
</reference>
<dbReference type="CDD" id="cd00054">
    <property type="entry name" value="EGF_CA"/>
    <property type="match status" value="3"/>
</dbReference>
<dbReference type="SUPFAM" id="SSF57196">
    <property type="entry name" value="EGF/Laminin"/>
    <property type="match status" value="2"/>
</dbReference>
<comment type="caution">
    <text evidence="11">The sequence shown here is derived from an EMBL/GenBank/DDBJ whole genome shotgun (WGS) entry which is preliminary data.</text>
</comment>
<organism evidence="11 12">
    <name type="scientific">Geodia barretti</name>
    <name type="common">Barrett's horny sponge</name>
    <dbReference type="NCBI Taxonomy" id="519541"/>
    <lineage>
        <taxon>Eukaryota</taxon>
        <taxon>Metazoa</taxon>
        <taxon>Porifera</taxon>
        <taxon>Demospongiae</taxon>
        <taxon>Heteroscleromorpha</taxon>
        <taxon>Tetractinellida</taxon>
        <taxon>Astrophorina</taxon>
        <taxon>Geodiidae</taxon>
        <taxon>Geodia</taxon>
    </lineage>
</organism>
<keyword evidence="7" id="KW-0175">Coiled coil</keyword>
<dbReference type="FunFam" id="2.10.25.10:FF:000240">
    <property type="entry name" value="Vitamin K-dependent protein S"/>
    <property type="match status" value="1"/>
</dbReference>
<proteinExistence type="predicted"/>
<evidence type="ECO:0000256" key="1">
    <source>
        <dbReference type="ARBA" id="ARBA00022536"/>
    </source>
</evidence>
<dbReference type="InterPro" id="IPR011489">
    <property type="entry name" value="EMI_domain"/>
</dbReference>
<evidence type="ECO:0000256" key="3">
    <source>
        <dbReference type="ARBA" id="ARBA00022737"/>
    </source>
</evidence>
<feature type="domain" description="EGF-like" evidence="8">
    <location>
        <begin position="365"/>
        <end position="405"/>
    </location>
</feature>
<dbReference type="InterPro" id="IPR035976">
    <property type="entry name" value="Sushi/SCR/CCP_sf"/>
</dbReference>
<dbReference type="FunFam" id="2.10.25.10:FF:000010">
    <property type="entry name" value="Pro-epidermal growth factor"/>
    <property type="match status" value="2"/>
</dbReference>
<evidence type="ECO:0000259" key="10">
    <source>
        <dbReference type="PROSITE" id="PS51041"/>
    </source>
</evidence>
<evidence type="ECO:0000256" key="6">
    <source>
        <dbReference type="PROSITE-ProRule" id="PRU00302"/>
    </source>
</evidence>
<feature type="domain" description="EGF-like" evidence="8">
    <location>
        <begin position="234"/>
        <end position="274"/>
    </location>
</feature>
<dbReference type="InterPro" id="IPR009030">
    <property type="entry name" value="Growth_fac_rcpt_cys_sf"/>
</dbReference>
<dbReference type="GO" id="GO:0005509">
    <property type="term" value="F:calcium ion binding"/>
    <property type="evidence" value="ECO:0007669"/>
    <property type="project" value="InterPro"/>
</dbReference>
<keyword evidence="3" id="KW-0677">Repeat</keyword>
<dbReference type="FunFam" id="2.10.25.10:FF:000119">
    <property type="entry name" value="vitamin K-dependent protein S"/>
    <property type="match status" value="1"/>
</dbReference>
<feature type="coiled-coil region" evidence="7">
    <location>
        <begin position="1279"/>
        <end position="1341"/>
    </location>
</feature>